<accession>A0ABV5FQH2</accession>
<feature type="non-terminal residue" evidence="2">
    <location>
        <position position="213"/>
    </location>
</feature>
<dbReference type="PANTHER" id="PTHR34819">
    <property type="entry name" value="LARGE CYSTEINE-RICH PERIPLASMIC PROTEIN OMCB"/>
    <property type="match status" value="1"/>
</dbReference>
<proteinExistence type="predicted"/>
<name>A0ABV5FQH2_9FLAO</name>
<sequence length="213" mass="21503">TTCTTDPITPTPQADLNTVKTLSDPTQTSFVPGQAVVYRIAVTNNGPSDATAVAIVDNAPAGTTISSWTAMPSTGVTYPNASGTGNLNETLVTLANGLVAIYEVTVQTPADFTGTLSNAVTTTSTTPSPTPDPTPGPCTTCTTTPISPTPQADLNTVKTLSDPTQTSFIPGQAVVYRIAVTNNGPSDATAVAIVDNAPAGTTISSWTAMPSTG</sequence>
<comment type="caution">
    <text evidence="2">The sequence shown here is derived from an EMBL/GenBank/DDBJ whole genome shotgun (WGS) entry which is preliminary data.</text>
</comment>
<feature type="non-terminal residue" evidence="2">
    <location>
        <position position="1"/>
    </location>
</feature>
<evidence type="ECO:0000313" key="3">
    <source>
        <dbReference type="Proteomes" id="UP001589589"/>
    </source>
</evidence>
<dbReference type="Proteomes" id="UP001589589">
    <property type="component" value="Unassembled WGS sequence"/>
</dbReference>
<dbReference type="RefSeq" id="WP_379690554.1">
    <property type="nucleotide sequence ID" value="NZ_JBHMEX010000050.1"/>
</dbReference>
<protein>
    <recommendedName>
        <fullName evidence="1">DUF11 domain-containing protein</fullName>
    </recommendedName>
</protein>
<gene>
    <name evidence="2" type="ORF">ACFFUQ_15385</name>
</gene>
<dbReference type="EMBL" id="JBHMEX010000050">
    <property type="protein sequence ID" value="MFB9065406.1"/>
    <property type="molecule type" value="Genomic_DNA"/>
</dbReference>
<dbReference type="InterPro" id="IPR001434">
    <property type="entry name" value="OmcB-like_DUF11"/>
</dbReference>
<dbReference type="InterPro" id="IPR047589">
    <property type="entry name" value="DUF11_rpt"/>
</dbReference>
<dbReference type="InterPro" id="IPR051172">
    <property type="entry name" value="Chlamydia_OmcB"/>
</dbReference>
<dbReference type="NCBIfam" id="TIGR01451">
    <property type="entry name" value="B_ant_repeat"/>
    <property type="match status" value="2"/>
</dbReference>
<feature type="domain" description="DUF11" evidence="1">
    <location>
        <begin position="153"/>
        <end position="208"/>
    </location>
</feature>
<feature type="domain" description="DUF11" evidence="1">
    <location>
        <begin position="15"/>
        <end position="130"/>
    </location>
</feature>
<evidence type="ECO:0000313" key="2">
    <source>
        <dbReference type="EMBL" id="MFB9065406.1"/>
    </source>
</evidence>
<dbReference type="PANTHER" id="PTHR34819:SF3">
    <property type="entry name" value="CELL SURFACE PROTEIN"/>
    <property type="match status" value="1"/>
</dbReference>
<evidence type="ECO:0000259" key="1">
    <source>
        <dbReference type="Pfam" id="PF01345"/>
    </source>
</evidence>
<dbReference type="Pfam" id="PF01345">
    <property type="entry name" value="DUF11"/>
    <property type="match status" value="2"/>
</dbReference>
<reference evidence="2 3" key="1">
    <citation type="submission" date="2024-09" db="EMBL/GenBank/DDBJ databases">
        <authorList>
            <person name="Sun Q."/>
            <person name="Mori K."/>
        </authorList>
    </citation>
    <scope>NUCLEOTIDE SEQUENCE [LARGE SCALE GENOMIC DNA]</scope>
    <source>
        <strain evidence="2 3">CECT 7908</strain>
    </source>
</reference>
<keyword evidence="3" id="KW-1185">Reference proteome</keyword>
<organism evidence="2 3">
    <name type="scientific">Flavobacterium branchiarum</name>
    <dbReference type="NCBI Taxonomy" id="1114870"/>
    <lineage>
        <taxon>Bacteria</taxon>
        <taxon>Pseudomonadati</taxon>
        <taxon>Bacteroidota</taxon>
        <taxon>Flavobacteriia</taxon>
        <taxon>Flavobacteriales</taxon>
        <taxon>Flavobacteriaceae</taxon>
        <taxon>Flavobacterium</taxon>
    </lineage>
</organism>